<evidence type="ECO:0000313" key="3">
    <source>
        <dbReference type="EMBL" id="KAK3387845.1"/>
    </source>
</evidence>
<dbReference type="Pfam" id="PF06985">
    <property type="entry name" value="HET"/>
    <property type="match status" value="1"/>
</dbReference>
<name>A0AAE0NUH2_9PEZI</name>
<dbReference type="Proteomes" id="UP001285441">
    <property type="component" value="Unassembled WGS sequence"/>
</dbReference>
<evidence type="ECO:0000313" key="4">
    <source>
        <dbReference type="Proteomes" id="UP001285441"/>
    </source>
</evidence>
<evidence type="ECO:0000256" key="1">
    <source>
        <dbReference type="SAM" id="MobiDB-lite"/>
    </source>
</evidence>
<dbReference type="PANTHER" id="PTHR24148">
    <property type="entry name" value="ANKYRIN REPEAT DOMAIN-CONTAINING PROTEIN 39 HOMOLOG-RELATED"/>
    <property type="match status" value="1"/>
</dbReference>
<organism evidence="3 4">
    <name type="scientific">Podospora didyma</name>
    <dbReference type="NCBI Taxonomy" id="330526"/>
    <lineage>
        <taxon>Eukaryota</taxon>
        <taxon>Fungi</taxon>
        <taxon>Dikarya</taxon>
        <taxon>Ascomycota</taxon>
        <taxon>Pezizomycotina</taxon>
        <taxon>Sordariomycetes</taxon>
        <taxon>Sordariomycetidae</taxon>
        <taxon>Sordariales</taxon>
        <taxon>Podosporaceae</taxon>
        <taxon>Podospora</taxon>
    </lineage>
</organism>
<feature type="compositionally biased region" description="Polar residues" evidence="1">
    <location>
        <begin position="692"/>
        <end position="702"/>
    </location>
</feature>
<feature type="region of interest" description="Disordered" evidence="1">
    <location>
        <begin position="692"/>
        <end position="717"/>
    </location>
</feature>
<comment type="caution">
    <text evidence="3">The sequence shown here is derived from an EMBL/GenBank/DDBJ whole genome shotgun (WGS) entry which is preliminary data.</text>
</comment>
<reference evidence="3" key="2">
    <citation type="submission" date="2023-06" db="EMBL/GenBank/DDBJ databases">
        <authorList>
            <consortium name="Lawrence Berkeley National Laboratory"/>
            <person name="Haridas S."/>
            <person name="Hensen N."/>
            <person name="Bonometti L."/>
            <person name="Westerberg I."/>
            <person name="Brannstrom I.O."/>
            <person name="Guillou S."/>
            <person name="Cros-Aarteil S."/>
            <person name="Calhoun S."/>
            <person name="Kuo A."/>
            <person name="Mondo S."/>
            <person name="Pangilinan J."/>
            <person name="Riley R."/>
            <person name="LaButti K."/>
            <person name="Andreopoulos B."/>
            <person name="Lipzen A."/>
            <person name="Chen C."/>
            <person name="Yanf M."/>
            <person name="Daum C."/>
            <person name="Ng V."/>
            <person name="Clum A."/>
            <person name="Steindorff A."/>
            <person name="Ohm R."/>
            <person name="Martin F."/>
            <person name="Silar P."/>
            <person name="Natvig D."/>
            <person name="Lalanne C."/>
            <person name="Gautier V."/>
            <person name="Ament-velasquez S.L."/>
            <person name="Kruys A."/>
            <person name="Hutchinson M.I."/>
            <person name="Powell A.J."/>
            <person name="Barry K."/>
            <person name="Miller A.N."/>
            <person name="Grigoriev I.V."/>
            <person name="Debuchy R."/>
            <person name="Gladieux P."/>
            <person name="Thoren M.H."/>
            <person name="Johannesson H."/>
        </authorList>
    </citation>
    <scope>NUCLEOTIDE SEQUENCE</scope>
    <source>
        <strain evidence="3">CBS 232.78</strain>
    </source>
</reference>
<feature type="region of interest" description="Disordered" evidence="1">
    <location>
        <begin position="572"/>
        <end position="604"/>
    </location>
</feature>
<protein>
    <submittedName>
        <fullName evidence="3">Heterokaryon incompatibility protein-domain-containing protein</fullName>
    </submittedName>
</protein>
<keyword evidence="4" id="KW-1185">Reference proteome</keyword>
<dbReference type="InterPro" id="IPR052895">
    <property type="entry name" value="HetReg/Transcr_Mod"/>
</dbReference>
<reference evidence="3" key="1">
    <citation type="journal article" date="2023" name="Mol. Phylogenet. Evol.">
        <title>Genome-scale phylogeny and comparative genomics of the fungal order Sordariales.</title>
        <authorList>
            <person name="Hensen N."/>
            <person name="Bonometti L."/>
            <person name="Westerberg I."/>
            <person name="Brannstrom I.O."/>
            <person name="Guillou S."/>
            <person name="Cros-Aarteil S."/>
            <person name="Calhoun S."/>
            <person name="Haridas S."/>
            <person name="Kuo A."/>
            <person name="Mondo S."/>
            <person name="Pangilinan J."/>
            <person name="Riley R."/>
            <person name="LaButti K."/>
            <person name="Andreopoulos B."/>
            <person name="Lipzen A."/>
            <person name="Chen C."/>
            <person name="Yan M."/>
            <person name="Daum C."/>
            <person name="Ng V."/>
            <person name="Clum A."/>
            <person name="Steindorff A."/>
            <person name="Ohm R.A."/>
            <person name="Martin F."/>
            <person name="Silar P."/>
            <person name="Natvig D.O."/>
            <person name="Lalanne C."/>
            <person name="Gautier V."/>
            <person name="Ament-Velasquez S.L."/>
            <person name="Kruys A."/>
            <person name="Hutchinson M.I."/>
            <person name="Powell A.J."/>
            <person name="Barry K."/>
            <person name="Miller A.N."/>
            <person name="Grigoriev I.V."/>
            <person name="Debuchy R."/>
            <person name="Gladieux P."/>
            <person name="Hiltunen Thoren M."/>
            <person name="Johannesson H."/>
        </authorList>
    </citation>
    <scope>NUCLEOTIDE SEQUENCE</scope>
    <source>
        <strain evidence="3">CBS 232.78</strain>
    </source>
</reference>
<dbReference type="AlphaFoldDB" id="A0AAE0NUH2"/>
<evidence type="ECO:0000259" key="2">
    <source>
        <dbReference type="Pfam" id="PF06985"/>
    </source>
</evidence>
<dbReference type="PANTHER" id="PTHR24148:SF64">
    <property type="entry name" value="HETEROKARYON INCOMPATIBILITY DOMAIN-CONTAINING PROTEIN"/>
    <property type="match status" value="1"/>
</dbReference>
<proteinExistence type="predicted"/>
<accession>A0AAE0NUH2</accession>
<sequence length="754" mass="84113">MSFIESPEWAERRKKHGGIDFSNAFTVGIDRHKDDFCVSYIRGPVASLILRLSEPAPDAKHHVYQPLPPSCIRLLRRVPQAAADANTVLFEFVIYNLEDNSIGERPFYSAISYCWGSHPTKSKLALADGSYLPITAKVATILTRLVADRPKVRAGVANPPLLWLDAVCINQADAAEKGSQIPLMAYIYRRASCVEVWLEEDEGLKKVIHQWAEGTSSSSKLHVHHNPERSSPFTPYRTHKVLDVMWSSWFERAWVLQEFCFGTIHRFHYRDLELWPLFLDYVLQCGNDPKFSRLVDEGRGNCQIPVSPMVRNYSRFRALRQSQAHGTIHTLEDILCVSYGLKATDPRDKIFAMLNLARREFIQDIKPDYTIPAPDIYLQTMMSIFARGTSFSLLGYCGLALPRPLFEAENRKRLPTWVPDFSTPPPHSVWSDQPGRFKATYLPANTLVVPRVTFWHVPSRLPGNDDDDDDCSRPTLFGPSLKPYGRFIGKVAGMIRGDQEHNMALLPSFISNARAKVISLQPYPTTRQTDAESTHSVSWKTLIASNPEYLKRDPAGKGFDELVSLLCPTQNDTMTASQDSNTPPQDNITPPQGKNSTPKISSSLAQEAWTAEGSYFQAMLTEGTGASRGLFWTTNSNTTHTSSSSSSSPYVGLAANGVEEGDEVWLIIGAKVPFILRPTLSIGSILNNMSRANPESSTTQLGRSEAIHPSSSSLAGSSPRKILDFQLVCEAYVHGIMNGEVRVREGYSEVLCIL</sequence>
<dbReference type="InterPro" id="IPR010730">
    <property type="entry name" value="HET"/>
</dbReference>
<gene>
    <name evidence="3" type="ORF">B0H63DRAFT_165603</name>
</gene>
<dbReference type="EMBL" id="JAULSW010000003">
    <property type="protein sequence ID" value="KAK3387845.1"/>
    <property type="molecule type" value="Genomic_DNA"/>
</dbReference>
<feature type="domain" description="Heterokaryon incompatibility" evidence="2">
    <location>
        <begin position="108"/>
        <end position="258"/>
    </location>
</feature>